<dbReference type="CDD" id="cd11378">
    <property type="entry name" value="DUF296"/>
    <property type="match status" value="1"/>
</dbReference>
<evidence type="ECO:0000313" key="8">
    <source>
        <dbReference type="EMBL" id="PHT26963.1"/>
    </source>
</evidence>
<dbReference type="Pfam" id="PF02178">
    <property type="entry name" value="AT_hook"/>
    <property type="match status" value="2"/>
</dbReference>
<dbReference type="InterPro" id="IPR005175">
    <property type="entry name" value="PPC_dom"/>
</dbReference>
<name>A0A2G2V1W5_CAPBA</name>
<dbReference type="PROSITE" id="PS51742">
    <property type="entry name" value="PPC"/>
    <property type="match status" value="1"/>
</dbReference>
<protein>
    <recommendedName>
        <fullName evidence="5">AT-hook motif nuclear-localized protein</fullName>
    </recommendedName>
</protein>
<dbReference type="STRING" id="33114.A0A2G2V1W5"/>
<dbReference type="SMART" id="SM00384">
    <property type="entry name" value="AT_hook"/>
    <property type="match status" value="2"/>
</dbReference>
<feature type="region of interest" description="Disordered" evidence="6">
    <location>
        <begin position="61"/>
        <end position="121"/>
    </location>
</feature>
<evidence type="ECO:0000256" key="5">
    <source>
        <dbReference type="RuleBase" id="RU367031"/>
    </source>
</evidence>
<dbReference type="OrthoDB" id="1588495at2759"/>
<dbReference type="Pfam" id="PF03479">
    <property type="entry name" value="PCC"/>
    <property type="match status" value="1"/>
</dbReference>
<evidence type="ECO:0000256" key="4">
    <source>
        <dbReference type="ARBA" id="ARBA00023163"/>
    </source>
</evidence>
<evidence type="ECO:0000256" key="3">
    <source>
        <dbReference type="ARBA" id="ARBA00023125"/>
    </source>
</evidence>
<dbReference type="EMBL" id="MLFT02000574">
    <property type="protein sequence ID" value="PHT26963.1"/>
    <property type="molecule type" value="Genomic_DNA"/>
</dbReference>
<dbReference type="PANTHER" id="PTHR31500">
    <property type="entry name" value="AT-HOOK MOTIF NUCLEAR-LOCALIZED PROTEIN 9"/>
    <property type="match status" value="1"/>
</dbReference>
<dbReference type="GO" id="GO:0003680">
    <property type="term" value="F:minor groove of adenine-thymine-rich DNA binding"/>
    <property type="evidence" value="ECO:0007669"/>
    <property type="project" value="UniProtKB-UniRule"/>
</dbReference>
<feature type="compositionally biased region" description="Polar residues" evidence="6">
    <location>
        <begin position="259"/>
        <end position="280"/>
    </location>
</feature>
<comment type="function">
    <text evidence="1 5">Transcription factor that specifically binds AT-rich DNA sequences related to the nuclear matrix attachment regions (MARs).</text>
</comment>
<evidence type="ECO:0000313" key="9">
    <source>
        <dbReference type="Proteomes" id="UP000224567"/>
    </source>
</evidence>
<dbReference type="PANTHER" id="PTHR31500:SF91">
    <property type="entry name" value="AT-HOOK MOTIF NUCLEAR-LOCALIZED PROTEIN"/>
    <property type="match status" value="1"/>
</dbReference>
<dbReference type="Proteomes" id="UP000224567">
    <property type="component" value="Unassembled WGS sequence"/>
</dbReference>
<accession>A0A2G2V1W5</accession>
<dbReference type="Gene3D" id="3.30.1330.80">
    <property type="entry name" value="Hypothetical protein, similar to alpha- acetolactate decarboxylase, domain 2"/>
    <property type="match status" value="1"/>
</dbReference>
<dbReference type="AlphaFoldDB" id="A0A2G2V1W5"/>
<comment type="domain">
    <text evidence="5">The PPC domain mediates interactions between AHL proteins.</text>
</comment>
<dbReference type="GO" id="GO:0005634">
    <property type="term" value="C:nucleus"/>
    <property type="evidence" value="ECO:0007669"/>
    <property type="project" value="UniProtKB-SubCell"/>
</dbReference>
<keyword evidence="2 5" id="KW-0805">Transcription regulation</keyword>
<keyword evidence="5" id="KW-0539">Nucleus</keyword>
<reference evidence="9" key="2">
    <citation type="journal article" date="2017" name="J. Anim. Genet.">
        <title>Multiple reference genome sequences of hot pepper reveal the massive evolution of plant disease resistance genes by retroduplication.</title>
        <authorList>
            <person name="Kim S."/>
            <person name="Park J."/>
            <person name="Yeom S.-I."/>
            <person name="Kim Y.-M."/>
            <person name="Seo E."/>
            <person name="Kim K.-T."/>
            <person name="Kim M.-S."/>
            <person name="Lee J.M."/>
            <person name="Cheong K."/>
            <person name="Shin H.-S."/>
            <person name="Kim S.-B."/>
            <person name="Han K."/>
            <person name="Lee J."/>
            <person name="Park M."/>
            <person name="Lee H.-A."/>
            <person name="Lee H.-Y."/>
            <person name="Lee Y."/>
            <person name="Oh S."/>
            <person name="Lee J.H."/>
            <person name="Choi E."/>
            <person name="Choi E."/>
            <person name="Lee S.E."/>
            <person name="Jeon J."/>
            <person name="Kim H."/>
            <person name="Choi G."/>
            <person name="Song H."/>
            <person name="Lee J."/>
            <person name="Lee S.-C."/>
            <person name="Kwon J.-K."/>
            <person name="Lee H.-Y."/>
            <person name="Koo N."/>
            <person name="Hong Y."/>
            <person name="Kim R.W."/>
            <person name="Kang W.-H."/>
            <person name="Huh J.H."/>
            <person name="Kang B.-C."/>
            <person name="Yang T.-J."/>
            <person name="Lee Y.-H."/>
            <person name="Bennetzen J.L."/>
            <person name="Choi D."/>
        </authorList>
    </citation>
    <scope>NUCLEOTIDE SEQUENCE [LARGE SCALE GENOMIC DNA]</scope>
    <source>
        <strain evidence="9">cv. PBC81</strain>
    </source>
</reference>
<dbReference type="SUPFAM" id="SSF117856">
    <property type="entry name" value="AF0104/ALDC/Ptd012-like"/>
    <property type="match status" value="1"/>
</dbReference>
<evidence type="ECO:0000256" key="6">
    <source>
        <dbReference type="SAM" id="MobiDB-lite"/>
    </source>
</evidence>
<gene>
    <name evidence="8" type="ORF">CQW23_33429</name>
</gene>
<feature type="compositionally biased region" description="Polar residues" evidence="6">
    <location>
        <begin position="84"/>
        <end position="101"/>
    </location>
</feature>
<evidence type="ECO:0000259" key="7">
    <source>
        <dbReference type="PROSITE" id="PS51742"/>
    </source>
</evidence>
<feature type="region of interest" description="Disordered" evidence="6">
    <location>
        <begin position="235"/>
        <end position="315"/>
    </location>
</feature>
<organism evidence="8 9">
    <name type="scientific">Capsicum baccatum</name>
    <name type="common">Peruvian pepper</name>
    <dbReference type="NCBI Taxonomy" id="33114"/>
    <lineage>
        <taxon>Eukaryota</taxon>
        <taxon>Viridiplantae</taxon>
        <taxon>Streptophyta</taxon>
        <taxon>Embryophyta</taxon>
        <taxon>Tracheophyta</taxon>
        <taxon>Spermatophyta</taxon>
        <taxon>Magnoliopsida</taxon>
        <taxon>eudicotyledons</taxon>
        <taxon>Gunneridae</taxon>
        <taxon>Pentapetalae</taxon>
        <taxon>asterids</taxon>
        <taxon>lamiids</taxon>
        <taxon>Solanales</taxon>
        <taxon>Solanaceae</taxon>
        <taxon>Solanoideae</taxon>
        <taxon>Capsiceae</taxon>
        <taxon>Capsicum</taxon>
    </lineage>
</organism>
<keyword evidence="4 5" id="KW-0804">Transcription</keyword>
<feature type="domain" description="PPC" evidence="7">
    <location>
        <begin position="115"/>
        <end position="253"/>
    </location>
</feature>
<evidence type="ECO:0000256" key="1">
    <source>
        <dbReference type="ARBA" id="ARBA00003687"/>
    </source>
</evidence>
<evidence type="ECO:0000256" key="2">
    <source>
        <dbReference type="ARBA" id="ARBA00023015"/>
    </source>
</evidence>
<sequence>MSTPNNIFQQPNLLFSFSGKNPKTDESVVAVVGATAEPSQKKRGRPRKSVVTKFVIDGNTGVAEPSQKKRGRPRKSVVDGTGITGATSSNNPSKKVNGRTSCSKKKRQQPEASGATGGGSMDHIIHVDIGQDIVSKIMTFLEQEQSAVCILSGVGVLCKVTLRWSETAGGTMTHEGQFDITSLTGSFIRSKSGVTGFLNLSVTSPDGSDFGGVVAGKLRAVTPVTLRCFSPYVEKPESKAPSSTPPPNLLNFGPPVTKAASSSQGPSNLNQGWYSPTSLNIPRAVWNPPLTRRGSPQPKCAARLGVSESDTPQDI</sequence>
<proteinExistence type="predicted"/>
<comment type="caution">
    <text evidence="8">The sequence shown here is derived from an EMBL/GenBank/DDBJ whole genome shotgun (WGS) entry which is preliminary data.</text>
</comment>
<keyword evidence="3 5" id="KW-0238">DNA-binding</keyword>
<dbReference type="InterPro" id="IPR039605">
    <property type="entry name" value="AHL"/>
</dbReference>
<keyword evidence="9" id="KW-1185">Reference proteome</keyword>
<comment type="subcellular location">
    <subcellularLocation>
        <location evidence="5">Nucleus</location>
    </subcellularLocation>
</comment>
<dbReference type="InterPro" id="IPR017956">
    <property type="entry name" value="AT_hook_DNA-bd_motif"/>
</dbReference>
<reference evidence="8 9" key="1">
    <citation type="journal article" date="2017" name="Genome Biol.">
        <title>New reference genome sequences of hot pepper reveal the massive evolution of plant disease-resistance genes by retroduplication.</title>
        <authorList>
            <person name="Kim S."/>
            <person name="Park J."/>
            <person name="Yeom S.I."/>
            <person name="Kim Y.M."/>
            <person name="Seo E."/>
            <person name="Kim K.T."/>
            <person name="Kim M.S."/>
            <person name="Lee J.M."/>
            <person name="Cheong K."/>
            <person name="Shin H.S."/>
            <person name="Kim S.B."/>
            <person name="Han K."/>
            <person name="Lee J."/>
            <person name="Park M."/>
            <person name="Lee H.A."/>
            <person name="Lee H.Y."/>
            <person name="Lee Y."/>
            <person name="Oh S."/>
            <person name="Lee J.H."/>
            <person name="Choi E."/>
            <person name="Choi E."/>
            <person name="Lee S.E."/>
            <person name="Jeon J."/>
            <person name="Kim H."/>
            <person name="Choi G."/>
            <person name="Song H."/>
            <person name="Lee J."/>
            <person name="Lee S.C."/>
            <person name="Kwon J.K."/>
            <person name="Lee H.Y."/>
            <person name="Koo N."/>
            <person name="Hong Y."/>
            <person name="Kim R.W."/>
            <person name="Kang W.H."/>
            <person name="Huh J.H."/>
            <person name="Kang B.C."/>
            <person name="Yang T.J."/>
            <person name="Lee Y.H."/>
            <person name="Bennetzen J.L."/>
            <person name="Choi D."/>
        </authorList>
    </citation>
    <scope>NUCLEOTIDE SEQUENCE [LARGE SCALE GENOMIC DNA]</scope>
    <source>
        <strain evidence="9">cv. PBC81</strain>
    </source>
</reference>